<feature type="region of interest" description="Disordered" evidence="1">
    <location>
        <begin position="581"/>
        <end position="624"/>
    </location>
</feature>
<evidence type="ECO:0000256" key="1">
    <source>
        <dbReference type="SAM" id="MobiDB-lite"/>
    </source>
</evidence>
<feature type="compositionally biased region" description="Polar residues" evidence="1">
    <location>
        <begin position="424"/>
        <end position="445"/>
    </location>
</feature>
<feature type="region of interest" description="Disordered" evidence="1">
    <location>
        <begin position="346"/>
        <end position="476"/>
    </location>
</feature>
<feature type="region of interest" description="Disordered" evidence="1">
    <location>
        <begin position="151"/>
        <end position="178"/>
    </location>
</feature>
<feature type="compositionally biased region" description="Polar residues" evidence="1">
    <location>
        <begin position="293"/>
        <end position="309"/>
    </location>
</feature>
<feature type="compositionally biased region" description="Polar residues" evidence="1">
    <location>
        <begin position="534"/>
        <end position="560"/>
    </location>
</feature>
<proteinExistence type="predicted"/>
<feature type="compositionally biased region" description="Basic and acidic residues" evidence="1">
    <location>
        <begin position="371"/>
        <end position="381"/>
    </location>
</feature>
<comment type="caution">
    <text evidence="2">The sequence shown here is derived from an EMBL/GenBank/DDBJ whole genome shotgun (WGS) entry which is preliminary data.</text>
</comment>
<keyword evidence="3" id="KW-1185">Reference proteome</keyword>
<evidence type="ECO:0000313" key="3">
    <source>
        <dbReference type="Proteomes" id="UP001521785"/>
    </source>
</evidence>
<evidence type="ECO:0000313" key="2">
    <source>
        <dbReference type="EMBL" id="KAL1610306.1"/>
    </source>
</evidence>
<feature type="compositionally biased region" description="Polar residues" evidence="1">
    <location>
        <begin position="456"/>
        <end position="466"/>
    </location>
</feature>
<feature type="compositionally biased region" description="Polar residues" evidence="1">
    <location>
        <begin position="385"/>
        <end position="409"/>
    </location>
</feature>
<dbReference type="EMBL" id="JAKJXO020000002">
    <property type="protein sequence ID" value="KAL1610306.1"/>
    <property type="molecule type" value="Genomic_DNA"/>
</dbReference>
<accession>A0ABR3S0U7</accession>
<organism evidence="2 3">
    <name type="scientific">Paraconiothyrium brasiliense</name>
    <dbReference type="NCBI Taxonomy" id="300254"/>
    <lineage>
        <taxon>Eukaryota</taxon>
        <taxon>Fungi</taxon>
        <taxon>Dikarya</taxon>
        <taxon>Ascomycota</taxon>
        <taxon>Pezizomycotina</taxon>
        <taxon>Dothideomycetes</taxon>
        <taxon>Pleosporomycetidae</taxon>
        <taxon>Pleosporales</taxon>
        <taxon>Massarineae</taxon>
        <taxon>Didymosphaeriaceae</taxon>
        <taxon>Paraconiothyrium</taxon>
    </lineage>
</organism>
<reference evidence="2 3" key="1">
    <citation type="submission" date="2024-02" db="EMBL/GenBank/DDBJ databases">
        <title>De novo assembly and annotation of 12 fungi associated with fruit tree decline syndrome in Ontario, Canada.</title>
        <authorList>
            <person name="Sulman M."/>
            <person name="Ellouze W."/>
            <person name="Ilyukhin E."/>
        </authorList>
    </citation>
    <scope>NUCLEOTIDE SEQUENCE [LARGE SCALE GENOMIC DNA]</scope>
    <source>
        <strain evidence="2 3">M42-189</strain>
    </source>
</reference>
<dbReference type="Proteomes" id="UP001521785">
    <property type="component" value="Unassembled WGS sequence"/>
</dbReference>
<feature type="region of interest" description="Disordered" evidence="1">
    <location>
        <begin position="228"/>
        <end position="312"/>
    </location>
</feature>
<protein>
    <submittedName>
        <fullName evidence="2">Uncharacterized protein</fullName>
    </submittedName>
</protein>
<feature type="compositionally biased region" description="Basic and acidic residues" evidence="1">
    <location>
        <begin position="17"/>
        <end position="27"/>
    </location>
</feature>
<feature type="compositionally biased region" description="Polar residues" evidence="1">
    <location>
        <begin position="151"/>
        <end position="170"/>
    </location>
</feature>
<feature type="region of interest" description="Disordered" evidence="1">
    <location>
        <begin position="55"/>
        <end position="79"/>
    </location>
</feature>
<sequence>MARMLGRSRSFRVLKGGHKETHQRDADDTAPQPTLSTVQVDRLKAAMPVTRAEIRVETPEPDMLQRPRTSSGPGDRSTLFHRKVTPVQPVDDPRLGVEFLSPTKSTTTLYAAQLSEEEGIIGIALGSPTMPPQHWHAPSSDFVTQNHGTVTQISSNNHSPEYFPQTSESQGEAPKPKISRWKSIFKKPTPPPRQNKDTFYQLAKAVNSARVDSYQESDFLDSRSLAQEEDAAANPSPTHTFKSDIRPSRNKLKGHAQPATDTRPRALTVGSQGSGRVKSPLSRFALSPRPQIPTHNSTTLPSLTVSATSPPLPGSKPLLDVEIPTVHMERYSVMFSGLLQPQTTNASSSLLQRRQGAADKVKPLNGFSVQGKEDQPRDGLHRRATSPSLPSKSPSGHLSLFPSANTSRAPSPHIITNRPRPLQRSKTAPATSPSQLNFPFQSTKKAPQEMDYPDTPSLSRTSSPASDRSFEYSDTEEITIVATPNVPPKPWRPQVRDEEPVWEIIQRQPSTVTKASALRSHPTSAASPAPQEPTPTTAKARSPVLNRTRSHTVLASTSPRSGAERFGTGVQATIGVARSVSVSRATRSPGAVLSPASEGVKTPIGSPDGLAPPGKFLGGNKPLTPTLVELKNRRSQRVQLVDA</sequence>
<feature type="region of interest" description="Disordered" evidence="1">
    <location>
        <begin position="1"/>
        <end position="35"/>
    </location>
</feature>
<name>A0ABR3S0U7_9PLEO</name>
<feature type="region of interest" description="Disordered" evidence="1">
    <location>
        <begin position="506"/>
        <end position="566"/>
    </location>
</feature>
<gene>
    <name evidence="2" type="ORF">SLS60_001972</name>
</gene>